<protein>
    <recommendedName>
        <fullName evidence="3">DNA-directed RNA polymerase</fullName>
    </recommendedName>
</protein>
<dbReference type="EnsemblPlants" id="AET3Gv21206000.19">
    <property type="protein sequence ID" value="AET3Gv21206000.19"/>
    <property type="gene ID" value="AET3Gv21206000"/>
</dbReference>
<accession>A0A453GU02</accession>
<name>A0A453GU02_AEGTS</name>
<organism evidence="1 2">
    <name type="scientific">Aegilops tauschii subsp. strangulata</name>
    <name type="common">Goatgrass</name>
    <dbReference type="NCBI Taxonomy" id="200361"/>
    <lineage>
        <taxon>Eukaryota</taxon>
        <taxon>Viridiplantae</taxon>
        <taxon>Streptophyta</taxon>
        <taxon>Embryophyta</taxon>
        <taxon>Tracheophyta</taxon>
        <taxon>Spermatophyta</taxon>
        <taxon>Magnoliopsida</taxon>
        <taxon>Liliopsida</taxon>
        <taxon>Poales</taxon>
        <taxon>Poaceae</taxon>
        <taxon>BOP clade</taxon>
        <taxon>Pooideae</taxon>
        <taxon>Triticodae</taxon>
        <taxon>Triticeae</taxon>
        <taxon>Triticinae</taxon>
        <taxon>Aegilops</taxon>
    </lineage>
</organism>
<reference evidence="2" key="1">
    <citation type="journal article" date="2014" name="Science">
        <title>Ancient hybridizations among the ancestral genomes of bread wheat.</title>
        <authorList>
            <consortium name="International Wheat Genome Sequencing Consortium,"/>
            <person name="Marcussen T."/>
            <person name="Sandve S.R."/>
            <person name="Heier L."/>
            <person name="Spannagl M."/>
            <person name="Pfeifer M."/>
            <person name="Jakobsen K.S."/>
            <person name="Wulff B.B."/>
            <person name="Steuernagel B."/>
            <person name="Mayer K.F."/>
            <person name="Olsen O.A."/>
        </authorList>
    </citation>
    <scope>NUCLEOTIDE SEQUENCE [LARGE SCALE GENOMIC DNA]</scope>
    <source>
        <strain evidence="2">cv. AL8/78</strain>
    </source>
</reference>
<reference evidence="1" key="4">
    <citation type="submission" date="2019-03" db="UniProtKB">
        <authorList>
            <consortium name="EnsemblPlants"/>
        </authorList>
    </citation>
    <scope>IDENTIFICATION</scope>
</reference>
<dbReference type="AlphaFoldDB" id="A0A453GU02"/>
<dbReference type="SUPFAM" id="SSF64484">
    <property type="entry name" value="beta and beta-prime subunits of DNA dependent RNA-polymerase"/>
    <property type="match status" value="1"/>
</dbReference>
<evidence type="ECO:0000313" key="1">
    <source>
        <dbReference type="EnsemblPlants" id="AET3Gv21206000.19"/>
    </source>
</evidence>
<dbReference type="Gramene" id="AET3Gv21206000.19">
    <property type="protein sequence ID" value="AET3Gv21206000.19"/>
    <property type="gene ID" value="AET3Gv21206000"/>
</dbReference>
<reference evidence="2" key="2">
    <citation type="journal article" date="2017" name="Nat. Plants">
        <title>The Aegilops tauschii genome reveals multiple impacts of transposons.</title>
        <authorList>
            <person name="Zhao G."/>
            <person name="Zou C."/>
            <person name="Li K."/>
            <person name="Wang K."/>
            <person name="Li T."/>
            <person name="Gao L."/>
            <person name="Zhang X."/>
            <person name="Wang H."/>
            <person name="Yang Z."/>
            <person name="Liu X."/>
            <person name="Jiang W."/>
            <person name="Mao L."/>
            <person name="Kong X."/>
            <person name="Jiao Y."/>
            <person name="Jia J."/>
        </authorList>
    </citation>
    <scope>NUCLEOTIDE SEQUENCE [LARGE SCALE GENOMIC DNA]</scope>
    <source>
        <strain evidence="2">cv. AL8/78</strain>
    </source>
</reference>
<keyword evidence="2" id="KW-1185">Reference proteome</keyword>
<reference evidence="1" key="5">
    <citation type="journal article" date="2021" name="G3 (Bethesda)">
        <title>Aegilops tauschii genome assembly Aet v5.0 features greater sequence contiguity and improved annotation.</title>
        <authorList>
            <person name="Wang L."/>
            <person name="Zhu T."/>
            <person name="Rodriguez J.C."/>
            <person name="Deal K.R."/>
            <person name="Dubcovsky J."/>
            <person name="McGuire P.E."/>
            <person name="Lux T."/>
            <person name="Spannagl M."/>
            <person name="Mayer K.F.X."/>
            <person name="Baldrich P."/>
            <person name="Meyers B.C."/>
            <person name="Huo N."/>
            <person name="Gu Y.Q."/>
            <person name="Zhou H."/>
            <person name="Devos K.M."/>
            <person name="Bennetzen J.L."/>
            <person name="Unver T."/>
            <person name="Budak H."/>
            <person name="Gulick P.J."/>
            <person name="Galiba G."/>
            <person name="Kalapos B."/>
            <person name="Nelson D.R."/>
            <person name="Li P."/>
            <person name="You F.M."/>
            <person name="Luo M.C."/>
            <person name="Dvorak J."/>
        </authorList>
    </citation>
    <scope>NUCLEOTIDE SEQUENCE [LARGE SCALE GENOMIC DNA]</scope>
    <source>
        <strain evidence="1">cv. AL8/78</strain>
    </source>
</reference>
<proteinExistence type="predicted"/>
<evidence type="ECO:0008006" key="3">
    <source>
        <dbReference type="Google" id="ProtNLM"/>
    </source>
</evidence>
<reference evidence="1" key="3">
    <citation type="journal article" date="2017" name="Nature">
        <title>Genome sequence of the progenitor of the wheat D genome Aegilops tauschii.</title>
        <authorList>
            <person name="Luo M.C."/>
            <person name="Gu Y.Q."/>
            <person name="Puiu D."/>
            <person name="Wang H."/>
            <person name="Twardziok S.O."/>
            <person name="Deal K.R."/>
            <person name="Huo N."/>
            <person name="Zhu T."/>
            <person name="Wang L."/>
            <person name="Wang Y."/>
            <person name="McGuire P.E."/>
            <person name="Liu S."/>
            <person name="Long H."/>
            <person name="Ramasamy R.K."/>
            <person name="Rodriguez J.C."/>
            <person name="Van S.L."/>
            <person name="Yuan L."/>
            <person name="Wang Z."/>
            <person name="Xia Z."/>
            <person name="Xiao L."/>
            <person name="Anderson O.D."/>
            <person name="Ouyang S."/>
            <person name="Liang Y."/>
            <person name="Zimin A.V."/>
            <person name="Pertea G."/>
            <person name="Qi P."/>
            <person name="Bennetzen J.L."/>
            <person name="Dai X."/>
            <person name="Dawson M.W."/>
            <person name="Muller H.G."/>
            <person name="Kugler K."/>
            <person name="Rivarola-Duarte L."/>
            <person name="Spannagl M."/>
            <person name="Mayer K.F.X."/>
            <person name="Lu F.H."/>
            <person name="Bevan M.W."/>
            <person name="Leroy P."/>
            <person name="Li P."/>
            <person name="You F.M."/>
            <person name="Sun Q."/>
            <person name="Liu Z."/>
            <person name="Lyons E."/>
            <person name="Wicker T."/>
            <person name="Salzberg S.L."/>
            <person name="Devos K.M."/>
            <person name="Dvorak J."/>
        </authorList>
    </citation>
    <scope>NUCLEOTIDE SEQUENCE [LARGE SCALE GENOMIC DNA]</scope>
    <source>
        <strain evidence="1">cv. AL8/78</strain>
    </source>
</reference>
<evidence type="ECO:0000313" key="2">
    <source>
        <dbReference type="Proteomes" id="UP000015105"/>
    </source>
</evidence>
<dbReference type="Proteomes" id="UP000015105">
    <property type="component" value="Chromosome 3D"/>
</dbReference>
<sequence>MTAILPTFIYFFLTKLFFSWLAEGHFGFIKLPVSVYHPSHIAELTKILNMICFSCLQFKNCKVHAEIKPSLGIYFDR</sequence>